<dbReference type="InterPro" id="IPR003439">
    <property type="entry name" value="ABC_transporter-like_ATP-bd"/>
</dbReference>
<organism evidence="7">
    <name type="scientific">marine sediment metagenome</name>
    <dbReference type="NCBI Taxonomy" id="412755"/>
    <lineage>
        <taxon>unclassified sequences</taxon>
        <taxon>metagenomes</taxon>
        <taxon>ecological metagenomes</taxon>
    </lineage>
</organism>
<sequence>HITARRRRFPGIDDQSQNKDANMKTPGIISLSNLTFSYDANLQNAISDLSLEIPDGSIAAILGPNGAGKSTLLHIILGMLAPQSGQVLLDGKSLSVYSRREMSRLVGLVPQIEHIPFEFSVMEYVLLGRAPYLGILQMPSDEDYQTVSEILQTLKLTHLAHRVVLDLSGGERQMVLLARALAQQPRILLLDEPTSHLDLSNKGHILRILKDLAEQGVTIIFTTHDPYTAVLSAQYLILMRDGNILDSGPIEQVLKADKLTSTYGVPVRVVKVNGHSVILLDQTLT</sequence>
<dbReference type="InterPro" id="IPR003593">
    <property type="entry name" value="AAA+_ATPase"/>
</dbReference>
<dbReference type="PROSITE" id="PS00211">
    <property type="entry name" value="ABC_TRANSPORTER_1"/>
    <property type="match status" value="1"/>
</dbReference>
<keyword evidence="4" id="KW-0067">ATP-binding</keyword>
<dbReference type="Pfam" id="PF00005">
    <property type="entry name" value="ABC_tran"/>
    <property type="match status" value="1"/>
</dbReference>
<dbReference type="CDD" id="cd03214">
    <property type="entry name" value="ABC_Iron-Siderophores_B12_Hemin"/>
    <property type="match status" value="1"/>
</dbReference>
<accession>X0S3V4</accession>
<dbReference type="AlphaFoldDB" id="X0S3V4"/>
<evidence type="ECO:0000313" key="7">
    <source>
        <dbReference type="EMBL" id="GAF75709.1"/>
    </source>
</evidence>
<dbReference type="EMBL" id="BARS01006924">
    <property type="protein sequence ID" value="GAF75709.1"/>
    <property type="molecule type" value="Genomic_DNA"/>
</dbReference>
<dbReference type="Gene3D" id="3.40.50.300">
    <property type="entry name" value="P-loop containing nucleotide triphosphate hydrolases"/>
    <property type="match status" value="1"/>
</dbReference>
<keyword evidence="3" id="KW-0547">Nucleotide-binding</keyword>
<evidence type="ECO:0000256" key="5">
    <source>
        <dbReference type="SAM" id="MobiDB-lite"/>
    </source>
</evidence>
<comment type="similarity">
    <text evidence="1">Belongs to the ABC transporter superfamily.</text>
</comment>
<evidence type="ECO:0000256" key="2">
    <source>
        <dbReference type="ARBA" id="ARBA00022448"/>
    </source>
</evidence>
<dbReference type="GO" id="GO:0016887">
    <property type="term" value="F:ATP hydrolysis activity"/>
    <property type="evidence" value="ECO:0007669"/>
    <property type="project" value="InterPro"/>
</dbReference>
<dbReference type="InterPro" id="IPR050153">
    <property type="entry name" value="Metal_Ion_Import_ABC"/>
</dbReference>
<dbReference type="FunFam" id="3.40.50.300:FF:000134">
    <property type="entry name" value="Iron-enterobactin ABC transporter ATP-binding protein"/>
    <property type="match status" value="1"/>
</dbReference>
<feature type="domain" description="ABC transporter" evidence="6">
    <location>
        <begin position="29"/>
        <end position="266"/>
    </location>
</feature>
<keyword evidence="2" id="KW-0813">Transport</keyword>
<evidence type="ECO:0000256" key="3">
    <source>
        <dbReference type="ARBA" id="ARBA00022741"/>
    </source>
</evidence>
<reference evidence="7" key="1">
    <citation type="journal article" date="2014" name="Front. Microbiol.">
        <title>High frequency of phylogenetically diverse reductive dehalogenase-homologous genes in deep subseafloor sedimentary metagenomes.</title>
        <authorList>
            <person name="Kawai M."/>
            <person name="Futagami T."/>
            <person name="Toyoda A."/>
            <person name="Takaki Y."/>
            <person name="Nishi S."/>
            <person name="Hori S."/>
            <person name="Arai W."/>
            <person name="Tsubouchi T."/>
            <person name="Morono Y."/>
            <person name="Uchiyama I."/>
            <person name="Ito T."/>
            <person name="Fujiyama A."/>
            <person name="Inagaki F."/>
            <person name="Takami H."/>
        </authorList>
    </citation>
    <scope>NUCLEOTIDE SEQUENCE</scope>
    <source>
        <strain evidence="7">Expedition CK06-06</strain>
    </source>
</reference>
<evidence type="ECO:0000256" key="1">
    <source>
        <dbReference type="ARBA" id="ARBA00005417"/>
    </source>
</evidence>
<evidence type="ECO:0000256" key="4">
    <source>
        <dbReference type="ARBA" id="ARBA00022840"/>
    </source>
</evidence>
<dbReference type="PROSITE" id="PS50893">
    <property type="entry name" value="ABC_TRANSPORTER_2"/>
    <property type="match status" value="1"/>
</dbReference>
<dbReference type="GO" id="GO:0005524">
    <property type="term" value="F:ATP binding"/>
    <property type="evidence" value="ECO:0007669"/>
    <property type="project" value="UniProtKB-KW"/>
</dbReference>
<proteinExistence type="inferred from homology"/>
<name>X0S3V4_9ZZZZ</name>
<feature type="region of interest" description="Disordered" evidence="5">
    <location>
        <begin position="1"/>
        <end position="23"/>
    </location>
</feature>
<dbReference type="InterPro" id="IPR017871">
    <property type="entry name" value="ABC_transporter-like_CS"/>
</dbReference>
<dbReference type="InterPro" id="IPR027417">
    <property type="entry name" value="P-loop_NTPase"/>
</dbReference>
<feature type="non-terminal residue" evidence="7">
    <location>
        <position position="1"/>
    </location>
</feature>
<comment type="caution">
    <text evidence="7">The sequence shown here is derived from an EMBL/GenBank/DDBJ whole genome shotgun (WGS) entry which is preliminary data.</text>
</comment>
<dbReference type="SUPFAM" id="SSF52540">
    <property type="entry name" value="P-loop containing nucleoside triphosphate hydrolases"/>
    <property type="match status" value="1"/>
</dbReference>
<dbReference type="PANTHER" id="PTHR42734">
    <property type="entry name" value="METAL TRANSPORT SYSTEM ATP-BINDING PROTEIN TM_0124-RELATED"/>
    <property type="match status" value="1"/>
</dbReference>
<dbReference type="PANTHER" id="PTHR42734:SF6">
    <property type="entry name" value="MOLYBDATE IMPORT ATP-BINDING PROTEIN MOLC"/>
    <property type="match status" value="1"/>
</dbReference>
<evidence type="ECO:0000259" key="6">
    <source>
        <dbReference type="PROSITE" id="PS50893"/>
    </source>
</evidence>
<gene>
    <name evidence="7" type="ORF">S01H1_13423</name>
</gene>
<protein>
    <recommendedName>
        <fullName evidence="6">ABC transporter domain-containing protein</fullName>
    </recommendedName>
</protein>
<dbReference type="SMART" id="SM00382">
    <property type="entry name" value="AAA"/>
    <property type="match status" value="1"/>
</dbReference>